<dbReference type="Gene3D" id="1.20.120.1870">
    <property type="entry name" value="Fic/DOC protein, Fido domain"/>
    <property type="match status" value="1"/>
</dbReference>
<dbReference type="InterPro" id="IPR003812">
    <property type="entry name" value="Fido"/>
</dbReference>
<dbReference type="Proteomes" id="UP000245698">
    <property type="component" value="Unassembled WGS sequence"/>
</dbReference>
<evidence type="ECO:0000313" key="3">
    <source>
        <dbReference type="Proteomes" id="UP000245698"/>
    </source>
</evidence>
<evidence type="ECO:0000259" key="1">
    <source>
        <dbReference type="PROSITE" id="PS51459"/>
    </source>
</evidence>
<feature type="domain" description="Fido" evidence="1">
    <location>
        <begin position="30"/>
        <end position="155"/>
    </location>
</feature>
<reference evidence="3" key="1">
    <citation type="submission" date="2016-12" db="EMBL/GenBank/DDBJ databases">
        <authorList>
            <person name="Brunel B."/>
        </authorList>
    </citation>
    <scope>NUCLEOTIDE SEQUENCE [LARGE SCALE GENOMIC DNA]</scope>
</reference>
<dbReference type="PANTHER" id="PTHR39426:SF1">
    <property type="entry name" value="HOMOLOGY TO DEATH-ON-CURING PROTEIN OF PHAGE P1"/>
    <property type="match status" value="1"/>
</dbReference>
<dbReference type="EMBL" id="FUIG01000027">
    <property type="protein sequence ID" value="SJM31757.1"/>
    <property type="molecule type" value="Genomic_DNA"/>
</dbReference>
<protein>
    <recommendedName>
        <fullName evidence="1">Fido domain-containing protein</fullName>
    </recommendedName>
</protein>
<dbReference type="PANTHER" id="PTHR39426">
    <property type="entry name" value="HOMOLOGY TO DEATH-ON-CURING PROTEIN OF PHAGE P1"/>
    <property type="match status" value="1"/>
</dbReference>
<dbReference type="Pfam" id="PF02661">
    <property type="entry name" value="Fic"/>
    <property type="match status" value="1"/>
</dbReference>
<organism evidence="2 3">
    <name type="scientific">Mesorhizobium delmotii</name>
    <dbReference type="NCBI Taxonomy" id="1631247"/>
    <lineage>
        <taxon>Bacteria</taxon>
        <taxon>Pseudomonadati</taxon>
        <taxon>Pseudomonadota</taxon>
        <taxon>Alphaproteobacteria</taxon>
        <taxon>Hyphomicrobiales</taxon>
        <taxon>Phyllobacteriaceae</taxon>
        <taxon>Mesorhizobium</taxon>
    </lineage>
</organism>
<dbReference type="InterPro" id="IPR006440">
    <property type="entry name" value="Doc"/>
</dbReference>
<accession>A0A2P9AKW3</accession>
<sequence length="293" mass="33384">MLQLEPELQAEYDRYLAELDHESGVPEGYISTRQVLRAHFLIANKFYLDGAGLGGIGLKDIGLLQSAVGRQHVSFGGKAKWTNHFDICATLFFGLIKNHAFHDANKRTAFLTALFHLDTNGWCPAVSERQFEDLTVQVADNDLRRFARFNKFVEDGNPDPEVAYISWFLRNNTRSIDKRKYTITFRELQAILHKHGFSLENPRNNYIDVVKVIEKRAFFGLGKARVVHDRLAQIGFPRWTEEVRPEALKTVRSVTGLDYKNGGVDSGAFFKGLDPVQNLITTYHAPLMRLADR</sequence>
<dbReference type="GO" id="GO:0016301">
    <property type="term" value="F:kinase activity"/>
    <property type="evidence" value="ECO:0007669"/>
    <property type="project" value="InterPro"/>
</dbReference>
<dbReference type="PROSITE" id="PS51459">
    <property type="entry name" value="FIDO"/>
    <property type="match status" value="1"/>
</dbReference>
<keyword evidence="3" id="KW-1185">Reference proteome</keyword>
<dbReference type="NCBIfam" id="TIGR01550">
    <property type="entry name" value="DOC_P1"/>
    <property type="match status" value="1"/>
</dbReference>
<proteinExistence type="predicted"/>
<evidence type="ECO:0000313" key="2">
    <source>
        <dbReference type="EMBL" id="SJM31757.1"/>
    </source>
</evidence>
<name>A0A2P9AKW3_9HYPH</name>
<gene>
    <name evidence="2" type="ORF">BQ8482_200015</name>
</gene>
<dbReference type="InterPro" id="IPR053737">
    <property type="entry name" value="Type_II_TA_Toxin"/>
</dbReference>
<dbReference type="RefSeq" id="WP_123148963.1">
    <property type="nucleotide sequence ID" value="NZ_FUIG01000027.1"/>
</dbReference>
<dbReference type="AlphaFoldDB" id="A0A2P9AKW3"/>